<feature type="transmembrane region" description="Helical" evidence="1">
    <location>
        <begin position="367"/>
        <end position="384"/>
    </location>
</feature>
<dbReference type="AlphaFoldDB" id="A0A944GTL0"/>
<feature type="transmembrane region" description="Helical" evidence="1">
    <location>
        <begin position="342"/>
        <end position="361"/>
    </location>
</feature>
<reference evidence="2" key="2">
    <citation type="journal article" date="2021" name="Microorganisms">
        <title>Bacterial Dimethylsulfoniopropionate Biosynthesis in the East China Sea.</title>
        <authorList>
            <person name="Liu J."/>
            <person name="Zhang Y."/>
            <person name="Liu J."/>
            <person name="Zhong H."/>
            <person name="Williams B.T."/>
            <person name="Zheng Y."/>
            <person name="Curson A.R.J."/>
            <person name="Sun C."/>
            <person name="Sun H."/>
            <person name="Song D."/>
            <person name="Wagner Mackenzie B."/>
            <person name="Bermejo Martinez A."/>
            <person name="Todd J.D."/>
            <person name="Zhang X.H."/>
        </authorList>
    </citation>
    <scope>NUCLEOTIDE SEQUENCE</scope>
    <source>
        <strain evidence="2">AESS21</strain>
    </source>
</reference>
<feature type="transmembrane region" description="Helical" evidence="1">
    <location>
        <begin position="229"/>
        <end position="245"/>
    </location>
</feature>
<proteinExistence type="predicted"/>
<name>A0A944GTL0_9HYPH</name>
<comment type="caution">
    <text evidence="2">The sequence shown here is derived from an EMBL/GenBank/DDBJ whole genome shotgun (WGS) entry which is preliminary data.</text>
</comment>
<feature type="transmembrane region" description="Helical" evidence="1">
    <location>
        <begin position="316"/>
        <end position="335"/>
    </location>
</feature>
<keyword evidence="1" id="KW-0812">Transmembrane</keyword>
<accession>A0A944GTL0</accession>
<evidence type="ECO:0000313" key="2">
    <source>
        <dbReference type="EMBL" id="MBS8261624.1"/>
    </source>
</evidence>
<keyword evidence="1" id="KW-0472">Membrane</keyword>
<keyword evidence="1" id="KW-1133">Transmembrane helix</keyword>
<gene>
    <name evidence="2" type="ORF">DYI23_15465</name>
</gene>
<organism evidence="2 3">
    <name type="scientific">Roseibium polysiphoniae</name>
    <dbReference type="NCBI Taxonomy" id="2571221"/>
    <lineage>
        <taxon>Bacteria</taxon>
        <taxon>Pseudomonadati</taxon>
        <taxon>Pseudomonadota</taxon>
        <taxon>Alphaproteobacteria</taxon>
        <taxon>Hyphomicrobiales</taxon>
        <taxon>Stappiaceae</taxon>
        <taxon>Roseibium</taxon>
    </lineage>
</organism>
<feature type="transmembrane region" description="Helical" evidence="1">
    <location>
        <begin position="252"/>
        <end position="278"/>
    </location>
</feature>
<dbReference type="EMBL" id="QTKU01000004">
    <property type="protein sequence ID" value="MBS8261624.1"/>
    <property type="molecule type" value="Genomic_DNA"/>
</dbReference>
<sequence>MISKNAVFMEKLVAKLGKAATRAISPKLPLLGAALLFTFLAVTLIDVSRSPMTSWDMIAYTALAYEDDAKNKTDLHAKTWATVEENLPNEDLAVLTQGSPYKVRQYEDPEAFYSVLTFYRMKILYVELTSLLGDLTDPVRAQRLICMVFTAMVIGVITYWACREHILGYGPVIVASLLMLGFVPMAKNLSPDMMASFFLLSGMYSYIRGRDLLAAAALLAAFLTRPDNLAFVGVFFVFAAAYGPGRWIMTALFVVCFIVYKFVISGPEYVGAWIHLWFSHIEYVPTLVGFDPDYSVGMHLQIMVNSTIQAVLRETWIVYLFLLSSLFFGFIKIHYLTDRSRILLFAIFASICAKYLIFPHYEERFQFAYLAGMTLIFLMGLHAQRQSETQSGERKEIPLS</sequence>
<feature type="transmembrane region" description="Helical" evidence="1">
    <location>
        <begin position="144"/>
        <end position="161"/>
    </location>
</feature>
<feature type="transmembrane region" description="Helical" evidence="1">
    <location>
        <begin position="167"/>
        <end position="185"/>
    </location>
</feature>
<evidence type="ECO:0000313" key="3">
    <source>
        <dbReference type="Proteomes" id="UP000705379"/>
    </source>
</evidence>
<reference evidence="2" key="1">
    <citation type="submission" date="2018-08" db="EMBL/GenBank/DDBJ databases">
        <authorList>
            <person name="Jin W."/>
            <person name="Wang H."/>
            <person name="Yang Y."/>
            <person name="Li M."/>
            <person name="Liu J."/>
        </authorList>
    </citation>
    <scope>NUCLEOTIDE SEQUENCE</scope>
    <source>
        <strain evidence="2">AESS21</strain>
    </source>
</reference>
<feature type="transmembrane region" description="Helical" evidence="1">
    <location>
        <begin position="28"/>
        <end position="45"/>
    </location>
</feature>
<dbReference type="Proteomes" id="UP000705379">
    <property type="component" value="Unassembled WGS sequence"/>
</dbReference>
<evidence type="ECO:0000256" key="1">
    <source>
        <dbReference type="SAM" id="Phobius"/>
    </source>
</evidence>
<protein>
    <submittedName>
        <fullName evidence="2">Uncharacterized protein</fullName>
    </submittedName>
</protein>